<keyword evidence="12 17" id="KW-0456">Lyase</keyword>
<keyword evidence="9 18" id="KW-1133">Transmembrane helix</keyword>
<evidence type="ECO:0000256" key="3">
    <source>
        <dbReference type="ARBA" id="ARBA00004760"/>
    </source>
</evidence>
<accession>A0A811LL35</accession>
<dbReference type="InterPro" id="IPR015424">
    <property type="entry name" value="PyrdxlP-dep_Trfase"/>
</dbReference>
<evidence type="ECO:0000256" key="12">
    <source>
        <dbReference type="ARBA" id="ARBA00023239"/>
    </source>
</evidence>
<sequence>MTDVVRQQLSLLNNRLGRHEPLVLVVVSVTSTYIILKAHRFMTKSEKSLWQRFKSAFFSQLRRLPAVKKKIEAEMAPTLKSIEHSIHDCDESKEFMAVIPAGAKSVEQIVQKAAEYSSMNKKFDYKTGKISGAIYTDIGDEQHIEVLTKIFQTYAFSNPLHPDIFPGARKMEAEVVRMVASLFHGDEKTCGTMTSGGTESIFLACFAHRNRANAKGIEDPIIVVPVTAHAAFEKAAHILGIRIRKVKVNDDGRVCMKAFRSAVTSEACMLVGSAPNFPTGTVDPIDEIAQLGEKYDIPVHVDACLGGFLIPFMEENDFMITVFDFRLKGVSSISCDTHKYGYCPKGSSTIIYRSTEYLHHQYFSITDWPGGIYATPTLAGSRAGLNIALTWATLIYFGRDQYSRRAKEILEFARYFSYRVPLIPGLKLVGSPDVSVVAFRSDEYNIYAVGDALNAKGWNLNALQMPDAIHFCLTYNQARKEVIDKFLQDLKTICAEVSSRPDKGGKSDTAAIYGVAGSVPDKSLVDDVTYAYLDTCYAAPKKH</sequence>
<organism evidence="19 20">
    <name type="scientific">Bursaphelenchus okinawaensis</name>
    <dbReference type="NCBI Taxonomy" id="465554"/>
    <lineage>
        <taxon>Eukaryota</taxon>
        <taxon>Metazoa</taxon>
        <taxon>Ecdysozoa</taxon>
        <taxon>Nematoda</taxon>
        <taxon>Chromadorea</taxon>
        <taxon>Rhabditida</taxon>
        <taxon>Tylenchina</taxon>
        <taxon>Tylenchomorpha</taxon>
        <taxon>Aphelenchoidea</taxon>
        <taxon>Aphelenchoididae</taxon>
        <taxon>Bursaphelenchus</taxon>
    </lineage>
</organism>
<comment type="pathway">
    <text evidence="3">Lipid metabolism; sphingolipid metabolism.</text>
</comment>
<dbReference type="AlphaFoldDB" id="A0A811LL35"/>
<keyword evidence="8" id="KW-0746">Sphingolipid metabolism</keyword>
<keyword evidence="5 18" id="KW-0812">Transmembrane</keyword>
<comment type="subcellular location">
    <subcellularLocation>
        <location evidence="2">Endoplasmic reticulum membrane</location>
        <topology evidence="2">Single-pass membrane protein</topology>
    </subcellularLocation>
</comment>
<comment type="cofactor">
    <cofactor evidence="1 16 17">
        <name>pyridoxal 5'-phosphate</name>
        <dbReference type="ChEBI" id="CHEBI:597326"/>
    </cofactor>
</comment>
<dbReference type="EMBL" id="CAJFCW020000006">
    <property type="protein sequence ID" value="CAG9125072.1"/>
    <property type="molecule type" value="Genomic_DNA"/>
</dbReference>
<keyword evidence="6" id="KW-0256">Endoplasmic reticulum</keyword>
<dbReference type="InterPro" id="IPR015421">
    <property type="entry name" value="PyrdxlP-dep_Trfase_major"/>
</dbReference>
<evidence type="ECO:0000256" key="1">
    <source>
        <dbReference type="ARBA" id="ARBA00001933"/>
    </source>
</evidence>
<evidence type="ECO:0000256" key="16">
    <source>
        <dbReference type="PIRSR" id="PIRSR602129-50"/>
    </source>
</evidence>
<keyword evidence="11 18" id="KW-0472">Membrane</keyword>
<evidence type="ECO:0000256" key="9">
    <source>
        <dbReference type="ARBA" id="ARBA00022989"/>
    </source>
</evidence>
<evidence type="ECO:0000256" key="14">
    <source>
        <dbReference type="ARBA" id="ARBA00038965"/>
    </source>
</evidence>
<dbReference type="FunFam" id="3.40.640.10:FF:000020">
    <property type="entry name" value="sphingosine-1-phosphate lyase 1"/>
    <property type="match status" value="1"/>
</dbReference>
<keyword evidence="20" id="KW-1185">Reference proteome</keyword>
<evidence type="ECO:0000313" key="20">
    <source>
        <dbReference type="Proteomes" id="UP000614601"/>
    </source>
</evidence>
<dbReference type="GO" id="GO:0008117">
    <property type="term" value="F:sphinganine-1-phosphate aldolase activity"/>
    <property type="evidence" value="ECO:0007669"/>
    <property type="project" value="UniProtKB-EC"/>
</dbReference>
<dbReference type="PANTHER" id="PTHR42735">
    <property type="match status" value="1"/>
</dbReference>
<dbReference type="GO" id="GO:0030170">
    <property type="term" value="F:pyridoxal phosphate binding"/>
    <property type="evidence" value="ECO:0007669"/>
    <property type="project" value="InterPro"/>
</dbReference>
<dbReference type="GO" id="GO:0030149">
    <property type="term" value="P:sphingolipid catabolic process"/>
    <property type="evidence" value="ECO:0007669"/>
    <property type="project" value="TreeGrafter"/>
</dbReference>
<dbReference type="InterPro" id="IPR015422">
    <property type="entry name" value="PyrdxlP-dep_Trfase_small"/>
</dbReference>
<dbReference type="EC" id="4.1.2.27" evidence="14"/>
<dbReference type="Gene3D" id="6.10.140.2150">
    <property type="match status" value="1"/>
</dbReference>
<feature type="modified residue" description="N6-(pyridoxal phosphate)lysine" evidence="16">
    <location>
        <position position="339"/>
    </location>
</feature>
<dbReference type="SUPFAM" id="SSF53383">
    <property type="entry name" value="PLP-dependent transferases"/>
    <property type="match status" value="1"/>
</dbReference>
<dbReference type="EMBL" id="CAJFDH010000006">
    <property type="protein sequence ID" value="CAD5228818.1"/>
    <property type="molecule type" value="Genomic_DNA"/>
</dbReference>
<keyword evidence="7 16" id="KW-0663">Pyridoxal phosphate</keyword>
<evidence type="ECO:0000256" key="4">
    <source>
        <dbReference type="ARBA" id="ARBA00004991"/>
    </source>
</evidence>
<reference evidence="19" key="1">
    <citation type="submission" date="2020-09" db="EMBL/GenBank/DDBJ databases">
        <authorList>
            <person name="Kikuchi T."/>
        </authorList>
    </citation>
    <scope>NUCLEOTIDE SEQUENCE</scope>
    <source>
        <strain evidence="19">SH1</strain>
    </source>
</reference>
<dbReference type="InterPro" id="IPR050477">
    <property type="entry name" value="GrpII_AminoAcid_Decarb"/>
</dbReference>
<dbReference type="InterPro" id="IPR002129">
    <property type="entry name" value="PyrdxlP-dep_de-COase"/>
</dbReference>
<dbReference type="CDD" id="cd06450">
    <property type="entry name" value="DOPA_deC_like"/>
    <property type="match status" value="1"/>
</dbReference>
<evidence type="ECO:0000256" key="2">
    <source>
        <dbReference type="ARBA" id="ARBA00004389"/>
    </source>
</evidence>
<evidence type="ECO:0000256" key="11">
    <source>
        <dbReference type="ARBA" id="ARBA00023136"/>
    </source>
</evidence>
<dbReference type="Pfam" id="PF00282">
    <property type="entry name" value="Pyridoxal_deC"/>
    <property type="match status" value="1"/>
</dbReference>
<dbReference type="Proteomes" id="UP000783686">
    <property type="component" value="Unassembled WGS sequence"/>
</dbReference>
<evidence type="ECO:0000256" key="10">
    <source>
        <dbReference type="ARBA" id="ARBA00023098"/>
    </source>
</evidence>
<name>A0A811LL35_9BILA</name>
<dbReference type="Proteomes" id="UP000614601">
    <property type="component" value="Unassembled WGS sequence"/>
</dbReference>
<evidence type="ECO:0000256" key="5">
    <source>
        <dbReference type="ARBA" id="ARBA00022692"/>
    </source>
</evidence>
<evidence type="ECO:0000256" key="6">
    <source>
        <dbReference type="ARBA" id="ARBA00022824"/>
    </source>
</evidence>
<evidence type="ECO:0000256" key="7">
    <source>
        <dbReference type="ARBA" id="ARBA00022898"/>
    </source>
</evidence>
<dbReference type="GO" id="GO:0019752">
    <property type="term" value="P:carboxylic acid metabolic process"/>
    <property type="evidence" value="ECO:0007669"/>
    <property type="project" value="InterPro"/>
</dbReference>
<protein>
    <recommendedName>
        <fullName evidence="14">sphinganine-1-phosphate aldolase</fullName>
        <ecNumber evidence="14">4.1.2.27</ecNumber>
    </recommendedName>
    <alternativeName>
        <fullName evidence="15">Sphingosine-1-phosphate aldolase</fullName>
    </alternativeName>
</protein>
<proteinExistence type="inferred from homology"/>
<dbReference type="Gene3D" id="3.90.1150.10">
    <property type="entry name" value="Aspartate Aminotransferase, domain 1"/>
    <property type="match status" value="1"/>
</dbReference>
<dbReference type="OrthoDB" id="10254570at2759"/>
<dbReference type="Gene3D" id="3.40.640.10">
    <property type="entry name" value="Type I PLP-dependent aspartate aminotransferase-like (Major domain)"/>
    <property type="match status" value="1"/>
</dbReference>
<keyword evidence="10" id="KW-0443">Lipid metabolism</keyword>
<evidence type="ECO:0000256" key="8">
    <source>
        <dbReference type="ARBA" id="ARBA00022919"/>
    </source>
</evidence>
<gene>
    <name evidence="19" type="ORF">BOKJ2_LOCUS12877</name>
</gene>
<dbReference type="PANTHER" id="PTHR42735:SF6">
    <property type="entry name" value="SPHINGOSINE-1-PHOSPHATE LYASE 1"/>
    <property type="match status" value="1"/>
</dbReference>
<evidence type="ECO:0000256" key="15">
    <source>
        <dbReference type="ARBA" id="ARBA00042568"/>
    </source>
</evidence>
<dbReference type="GO" id="GO:0005789">
    <property type="term" value="C:endoplasmic reticulum membrane"/>
    <property type="evidence" value="ECO:0007669"/>
    <property type="project" value="UniProtKB-SubCell"/>
</dbReference>
<evidence type="ECO:0000313" key="19">
    <source>
        <dbReference type="EMBL" id="CAD5228818.1"/>
    </source>
</evidence>
<evidence type="ECO:0000256" key="13">
    <source>
        <dbReference type="ARBA" id="ARBA00038302"/>
    </source>
</evidence>
<feature type="transmembrane region" description="Helical" evidence="18">
    <location>
        <begin position="20"/>
        <end position="36"/>
    </location>
</feature>
<evidence type="ECO:0000256" key="17">
    <source>
        <dbReference type="RuleBase" id="RU000382"/>
    </source>
</evidence>
<evidence type="ECO:0000256" key="18">
    <source>
        <dbReference type="SAM" id="Phobius"/>
    </source>
</evidence>
<dbReference type="FunFam" id="6.10.140.2150:FF:000001">
    <property type="entry name" value="Sphingosine-1-phosphate lyase 1"/>
    <property type="match status" value="1"/>
</dbReference>
<comment type="pathway">
    <text evidence="4">Sphingolipid metabolism.</text>
</comment>
<comment type="similarity">
    <text evidence="13">Belongs to the group II decarboxylase family. Sphingosine-1-phosphate lyase subfamily.</text>
</comment>
<comment type="caution">
    <text evidence="19">The sequence shown here is derived from an EMBL/GenBank/DDBJ whole genome shotgun (WGS) entry which is preliminary data.</text>
</comment>